<dbReference type="Pfam" id="PF13280">
    <property type="entry name" value="WYL"/>
    <property type="match status" value="1"/>
</dbReference>
<dbReference type="PANTHER" id="PTHR34580">
    <property type="match status" value="1"/>
</dbReference>
<organism evidence="3 4">
    <name type="scientific">Sulfitobacter sediminilitoris</name>
    <dbReference type="NCBI Taxonomy" id="2698830"/>
    <lineage>
        <taxon>Bacteria</taxon>
        <taxon>Pseudomonadati</taxon>
        <taxon>Pseudomonadota</taxon>
        <taxon>Alphaproteobacteria</taxon>
        <taxon>Rhodobacterales</taxon>
        <taxon>Roseobacteraceae</taxon>
        <taxon>Sulfitobacter</taxon>
    </lineage>
</organism>
<dbReference type="Gene3D" id="1.10.10.10">
    <property type="entry name" value="Winged helix-like DNA-binding domain superfamily/Winged helix DNA-binding domain"/>
    <property type="match status" value="1"/>
</dbReference>
<evidence type="ECO:0000313" key="3">
    <source>
        <dbReference type="EMBL" id="NEK21420.1"/>
    </source>
</evidence>
<dbReference type="EMBL" id="JAABNT010000002">
    <property type="protein sequence ID" value="NEK21420.1"/>
    <property type="molecule type" value="Genomic_DNA"/>
</dbReference>
<protein>
    <submittedName>
        <fullName evidence="3">WYL domain-containing protein</fullName>
    </submittedName>
</protein>
<dbReference type="InterPro" id="IPR051534">
    <property type="entry name" value="CBASS_pafABC_assoc_protein"/>
</dbReference>
<reference evidence="3 4" key="1">
    <citation type="submission" date="2020-01" db="EMBL/GenBank/DDBJ databases">
        <title>Sulfitobacter sediminilitoris sp. nov., isolated from a tidal flat.</title>
        <authorList>
            <person name="Park S."/>
            <person name="Yoon J.-H."/>
        </authorList>
    </citation>
    <scope>NUCLEOTIDE SEQUENCE [LARGE SCALE GENOMIC DNA]</scope>
    <source>
        <strain evidence="3 4">JBTF-M27</strain>
    </source>
</reference>
<dbReference type="RefSeq" id="WP_164352277.1">
    <property type="nucleotide sequence ID" value="NZ_JAABNT010000002.1"/>
</dbReference>
<accession>A0A6P0C7N0</accession>
<gene>
    <name evidence="3" type="ORF">GV827_03260</name>
</gene>
<dbReference type="InterPro" id="IPR036388">
    <property type="entry name" value="WH-like_DNA-bd_sf"/>
</dbReference>
<dbReference type="AlphaFoldDB" id="A0A6P0C7N0"/>
<dbReference type="SUPFAM" id="SSF46785">
    <property type="entry name" value="Winged helix' DNA-binding domain"/>
    <property type="match status" value="1"/>
</dbReference>
<dbReference type="InterPro" id="IPR013196">
    <property type="entry name" value="HTH_11"/>
</dbReference>
<evidence type="ECO:0000259" key="2">
    <source>
        <dbReference type="Pfam" id="PF13280"/>
    </source>
</evidence>
<dbReference type="PANTHER" id="PTHR34580:SF3">
    <property type="entry name" value="PROTEIN PAFB"/>
    <property type="match status" value="1"/>
</dbReference>
<name>A0A6P0C7N0_9RHOB</name>
<comment type="caution">
    <text evidence="3">The sequence shown here is derived from an EMBL/GenBank/DDBJ whole genome shotgun (WGS) entry which is preliminary data.</text>
</comment>
<dbReference type="InterPro" id="IPR036390">
    <property type="entry name" value="WH_DNA-bd_sf"/>
</dbReference>
<dbReference type="InterPro" id="IPR026881">
    <property type="entry name" value="WYL_dom"/>
</dbReference>
<feature type="domain" description="Helix-turn-helix type 11" evidence="1">
    <location>
        <begin position="6"/>
        <end position="59"/>
    </location>
</feature>
<sequence length="239" mass="27086">MTRTHRLFQMMTTLRRLPAPVRAVQLADEMGTSLRTVYRDIDALRGLGAVIDGEAGFGYTLIEDAALPPLGFENDELEALVLGLRNVAVIGDPALAKAADSALAKLTARVPPRQAHRLQHAILDARRFFRPDPPRINVAALRAATWEEETVRFTYVDAKGAETTREVDPLGIVYMQDTNMLMAWCHLRGDFRAFRLDRMDDLERTGRSFRPRRVPMLRDYTARLRAEALERAERRTAED</sequence>
<dbReference type="PROSITE" id="PS52050">
    <property type="entry name" value="WYL"/>
    <property type="match status" value="1"/>
</dbReference>
<dbReference type="Proteomes" id="UP000468591">
    <property type="component" value="Unassembled WGS sequence"/>
</dbReference>
<keyword evidence="4" id="KW-1185">Reference proteome</keyword>
<proteinExistence type="predicted"/>
<evidence type="ECO:0000313" key="4">
    <source>
        <dbReference type="Proteomes" id="UP000468591"/>
    </source>
</evidence>
<dbReference type="Pfam" id="PF08279">
    <property type="entry name" value="HTH_11"/>
    <property type="match status" value="1"/>
</dbReference>
<feature type="domain" description="WYL" evidence="2">
    <location>
        <begin position="138"/>
        <end position="203"/>
    </location>
</feature>
<evidence type="ECO:0000259" key="1">
    <source>
        <dbReference type="Pfam" id="PF08279"/>
    </source>
</evidence>